<dbReference type="EMBL" id="CM026433">
    <property type="protein sequence ID" value="KAG0554584.1"/>
    <property type="molecule type" value="Genomic_DNA"/>
</dbReference>
<evidence type="ECO:0000256" key="2">
    <source>
        <dbReference type="ARBA" id="ARBA00022723"/>
    </source>
</evidence>
<gene>
    <name evidence="4" type="ORF">KC19_12G102300</name>
</gene>
<dbReference type="GO" id="GO:0004493">
    <property type="term" value="F:methylmalonyl-CoA epimerase activity"/>
    <property type="evidence" value="ECO:0007669"/>
    <property type="project" value="TreeGrafter"/>
</dbReference>
<dbReference type="PANTHER" id="PTHR43048:SF3">
    <property type="entry name" value="METHYLMALONYL-COA EPIMERASE, MITOCHONDRIAL"/>
    <property type="match status" value="1"/>
</dbReference>
<dbReference type="EMBL" id="CM026433">
    <property type="protein sequence ID" value="KAG0554583.1"/>
    <property type="molecule type" value="Genomic_DNA"/>
</dbReference>
<evidence type="ECO:0000313" key="5">
    <source>
        <dbReference type="Proteomes" id="UP000822688"/>
    </source>
</evidence>
<dbReference type="PANTHER" id="PTHR43048">
    <property type="entry name" value="METHYLMALONYL-COA EPIMERASE"/>
    <property type="match status" value="1"/>
</dbReference>
<name>A0A8T0G8B5_CERPU</name>
<dbReference type="InterPro" id="IPR029068">
    <property type="entry name" value="Glyas_Bleomycin-R_OHBP_Dase"/>
</dbReference>
<dbReference type="GO" id="GO:0046872">
    <property type="term" value="F:metal ion binding"/>
    <property type="evidence" value="ECO:0007669"/>
    <property type="project" value="UniProtKB-KW"/>
</dbReference>
<reference evidence="4" key="1">
    <citation type="submission" date="2020-06" db="EMBL/GenBank/DDBJ databases">
        <title>WGS assembly of Ceratodon purpureus strain R40.</title>
        <authorList>
            <person name="Carey S.B."/>
            <person name="Jenkins J."/>
            <person name="Shu S."/>
            <person name="Lovell J.T."/>
            <person name="Sreedasyam A."/>
            <person name="Maumus F."/>
            <person name="Tiley G.P."/>
            <person name="Fernandez-Pozo N."/>
            <person name="Barry K."/>
            <person name="Chen C."/>
            <person name="Wang M."/>
            <person name="Lipzen A."/>
            <person name="Daum C."/>
            <person name="Saski C.A."/>
            <person name="Payton A.C."/>
            <person name="Mcbreen J.C."/>
            <person name="Conrad R.E."/>
            <person name="Kollar L.M."/>
            <person name="Olsson S."/>
            <person name="Huttunen S."/>
            <person name="Landis J.B."/>
            <person name="Wickett N.J."/>
            <person name="Johnson M.G."/>
            <person name="Rensing S.A."/>
            <person name="Grimwood J."/>
            <person name="Schmutz J."/>
            <person name="Mcdaniel S.F."/>
        </authorList>
    </citation>
    <scope>NUCLEOTIDE SEQUENCE</scope>
    <source>
        <strain evidence="4">R40</strain>
    </source>
</reference>
<dbReference type="SUPFAM" id="SSF54593">
    <property type="entry name" value="Glyoxalase/Bleomycin resistance protein/Dihydroxybiphenyl dioxygenase"/>
    <property type="match status" value="1"/>
</dbReference>
<proteinExistence type="inferred from homology"/>
<feature type="domain" description="VOC" evidence="3">
    <location>
        <begin position="59"/>
        <end position="186"/>
    </location>
</feature>
<dbReference type="Gene3D" id="3.10.180.10">
    <property type="entry name" value="2,3-Dihydroxybiphenyl 1,2-Dioxygenase, domain 1"/>
    <property type="match status" value="1"/>
</dbReference>
<comment type="similarity">
    <text evidence="1">Belongs to the methylmalonyl-CoA epimerase family.</text>
</comment>
<evidence type="ECO:0000256" key="1">
    <source>
        <dbReference type="ARBA" id="ARBA00009308"/>
    </source>
</evidence>
<organism evidence="4 5">
    <name type="scientific">Ceratodon purpureus</name>
    <name type="common">Fire moss</name>
    <name type="synonym">Dicranum purpureum</name>
    <dbReference type="NCBI Taxonomy" id="3225"/>
    <lineage>
        <taxon>Eukaryota</taxon>
        <taxon>Viridiplantae</taxon>
        <taxon>Streptophyta</taxon>
        <taxon>Embryophyta</taxon>
        <taxon>Bryophyta</taxon>
        <taxon>Bryophytina</taxon>
        <taxon>Bryopsida</taxon>
        <taxon>Dicranidae</taxon>
        <taxon>Pseudoditrichales</taxon>
        <taxon>Ditrichaceae</taxon>
        <taxon>Ceratodon</taxon>
    </lineage>
</organism>
<dbReference type="CDD" id="cd07249">
    <property type="entry name" value="MMCE"/>
    <property type="match status" value="1"/>
</dbReference>
<comment type="caution">
    <text evidence="4">The sequence shown here is derived from an EMBL/GenBank/DDBJ whole genome shotgun (WGS) entry which is preliminary data.</text>
</comment>
<dbReference type="PROSITE" id="PS51819">
    <property type="entry name" value="VOC"/>
    <property type="match status" value="1"/>
</dbReference>
<accession>A0A8T0G8B5</accession>
<dbReference type="InterPro" id="IPR051785">
    <property type="entry name" value="MMCE/EMCE_epimerase"/>
</dbReference>
<dbReference type="GO" id="GO:0005739">
    <property type="term" value="C:mitochondrion"/>
    <property type="evidence" value="ECO:0007669"/>
    <property type="project" value="TreeGrafter"/>
</dbReference>
<protein>
    <recommendedName>
        <fullName evidence="3">VOC domain-containing protein</fullName>
    </recommendedName>
</protein>
<dbReference type="Proteomes" id="UP000822688">
    <property type="component" value="Chromosome 12"/>
</dbReference>
<evidence type="ECO:0000259" key="3">
    <source>
        <dbReference type="PROSITE" id="PS51819"/>
    </source>
</evidence>
<sequence length="187" mass="20130">MSGLMLRRSWRPASLWATRVASGPAHRIMCTHVGAGSGGRSGGVVVRSPPEDLPYTVKGLKHISIAVPDLTSAAEHYRCAFGAQVSAPVDQLDEGVKVVYVKLPNVAIELLHPLEANSAVAKFLEKNPSGGIHHLCFAVDDLNSASRYLEDLGVKRIDDDGILHQHPALNLHPKDTMGVHVQLQQAN</sequence>
<dbReference type="InterPro" id="IPR017515">
    <property type="entry name" value="MeMalonyl-CoA_epimerase"/>
</dbReference>
<dbReference type="EMBL" id="CM026433">
    <property type="protein sequence ID" value="KAG0554582.1"/>
    <property type="molecule type" value="Genomic_DNA"/>
</dbReference>
<dbReference type="AlphaFoldDB" id="A0A8T0G8B5"/>
<dbReference type="OrthoDB" id="1915149at2759"/>
<keyword evidence="5" id="KW-1185">Reference proteome</keyword>
<dbReference type="GO" id="GO:0046491">
    <property type="term" value="P:L-methylmalonyl-CoA metabolic process"/>
    <property type="evidence" value="ECO:0007669"/>
    <property type="project" value="TreeGrafter"/>
</dbReference>
<dbReference type="InterPro" id="IPR037523">
    <property type="entry name" value="VOC_core"/>
</dbReference>
<evidence type="ECO:0000313" key="4">
    <source>
        <dbReference type="EMBL" id="KAG0554584.1"/>
    </source>
</evidence>
<dbReference type="Pfam" id="PF13669">
    <property type="entry name" value="Glyoxalase_4"/>
    <property type="match status" value="1"/>
</dbReference>
<keyword evidence="2" id="KW-0479">Metal-binding</keyword>